<feature type="region of interest" description="Disordered" evidence="2">
    <location>
        <begin position="546"/>
        <end position="606"/>
    </location>
</feature>
<dbReference type="Proteomes" id="UP000030746">
    <property type="component" value="Unassembled WGS sequence"/>
</dbReference>
<accession>V4CHK7</accession>
<dbReference type="PANTHER" id="PTHR16058:SF4">
    <property type="entry name" value="DOUBLE ZINC RIBBON AND ANKYRIN REPEAT-CONTAINING PROTEIN 1"/>
    <property type="match status" value="1"/>
</dbReference>
<feature type="compositionally biased region" description="Basic residues" evidence="2">
    <location>
        <begin position="587"/>
        <end position="603"/>
    </location>
</feature>
<dbReference type="SUPFAM" id="SSF48403">
    <property type="entry name" value="Ankyrin repeat"/>
    <property type="match status" value="1"/>
</dbReference>
<dbReference type="Pfam" id="PF13287">
    <property type="entry name" value="Fn3_assoc"/>
    <property type="match status" value="1"/>
</dbReference>
<dbReference type="HOGENOM" id="CLU_024089_0_0_1"/>
<feature type="compositionally biased region" description="Basic and acidic residues" evidence="2">
    <location>
        <begin position="182"/>
        <end position="193"/>
    </location>
</feature>
<protein>
    <submittedName>
        <fullName evidence="3">Uncharacterized protein</fullName>
    </submittedName>
</protein>
<dbReference type="OMA" id="GFAHIRS"/>
<reference evidence="3 4" key="1">
    <citation type="journal article" date="2013" name="Nature">
        <title>Insights into bilaterian evolution from three spiralian genomes.</title>
        <authorList>
            <person name="Simakov O."/>
            <person name="Marletaz F."/>
            <person name="Cho S.J."/>
            <person name="Edsinger-Gonzales E."/>
            <person name="Havlak P."/>
            <person name="Hellsten U."/>
            <person name="Kuo D.H."/>
            <person name="Larsson T."/>
            <person name="Lv J."/>
            <person name="Arendt D."/>
            <person name="Savage R."/>
            <person name="Osoegawa K."/>
            <person name="de Jong P."/>
            <person name="Grimwood J."/>
            <person name="Chapman J.A."/>
            <person name="Shapiro H."/>
            <person name="Aerts A."/>
            <person name="Otillar R.P."/>
            <person name="Terry A.Y."/>
            <person name="Boore J.L."/>
            <person name="Grigoriev I.V."/>
            <person name="Lindberg D.R."/>
            <person name="Seaver E.C."/>
            <person name="Weisblat D.A."/>
            <person name="Putnam N.H."/>
            <person name="Rokhsar D.S."/>
        </authorList>
    </citation>
    <scope>NUCLEOTIDE SEQUENCE [LARGE SCALE GENOMIC DNA]</scope>
</reference>
<name>V4CHK7_LOTGI</name>
<dbReference type="GeneID" id="20250694"/>
<dbReference type="InterPro" id="IPR026876">
    <property type="entry name" value="Fn3_assoc_repeat"/>
</dbReference>
<dbReference type="PROSITE" id="PS50297">
    <property type="entry name" value="ANK_REP_REGION"/>
    <property type="match status" value="1"/>
</dbReference>
<dbReference type="EMBL" id="KB200454">
    <property type="protein sequence ID" value="ESP01615.1"/>
    <property type="molecule type" value="Genomic_DNA"/>
</dbReference>
<dbReference type="SMART" id="SM00248">
    <property type="entry name" value="ANK"/>
    <property type="match status" value="2"/>
</dbReference>
<keyword evidence="4" id="KW-1185">Reference proteome</keyword>
<dbReference type="Pfam" id="PF12796">
    <property type="entry name" value="Ank_2"/>
    <property type="match status" value="1"/>
</dbReference>
<sequence length="753" mass="82541">MTAGSVIVPTIIPLRQPTPGRSKLAIDSNTKIEIKSDTRNSPIHYTINGSTPEPFKKIGQKCTLQYHGPFTLPAGRQTVKAVAVSEDGMRESYVVTKTFDVDYVKPPILPPEDDDLGFQQDLNLERSKLQVKRAVSKVTTPKSAWNDDHFGASQRYSDMRVTGSTNRRPHSGTRFLNSRMGHTSDKSYRTEPLDSLDLARSESRRSARRLPPDNTTQALRLQRETDFLKCIYCFADRPSDPFCRFCNTCGNSLPEIPAKLTPAEPGQMGMCVYCKSMVPMNTTACIVCEGPIKIQNQPKANIKLHDKTVCSLCGTANPSNLVTCVTCDSRLPTTAQQRAMLNGVSAPPVSNPDRKFVRCDKCSRVNNGDARFCDWCGCKASAPPTLLQCSQCGASNNVYSSYCGGCAVKIEAPGRTEYKLDGSGKSLFLPVTQTSSHAPRPIVNASTQTVGLFYPSRGPSKSEEATFEKQLKERKPLLTPVSPGRGYWRKQVEHVCQHLKIYTQNNADFRALIGEPKMGKLITSTVQEDGYELSLTMTFPLRGGSDKQTGSKLGVSHQGYLSQHTLRDTTDRTDSEDYDSEIETPKAHKKKTVKKTKAKKKQTGPKLSTLDQQLLKELSHEGEGVATEVQQLLDEGADVNCVDKNGLPAIYVAVRNKQVDCIPVLIDGGVDINKKGPSALKGNTALHDAINLGPSGLHVIDVLLENGANQNRKNDRGETPLDLAKKAGFDSIVTKFASALGMSQLAKMTKPRN</sequence>
<feature type="repeat" description="ANK" evidence="1">
    <location>
        <begin position="681"/>
        <end position="715"/>
    </location>
</feature>
<dbReference type="Gene3D" id="1.25.40.20">
    <property type="entry name" value="Ankyrin repeat-containing domain"/>
    <property type="match status" value="1"/>
</dbReference>
<dbReference type="KEGG" id="lgi:LOTGIDRAFT_238231"/>
<dbReference type="PROSITE" id="PS50088">
    <property type="entry name" value="ANK_REPEAT"/>
    <property type="match status" value="2"/>
</dbReference>
<dbReference type="InterPro" id="IPR036770">
    <property type="entry name" value="Ankyrin_rpt-contain_sf"/>
</dbReference>
<gene>
    <name evidence="3" type="ORF">LOTGIDRAFT_238231</name>
</gene>
<dbReference type="RefSeq" id="XP_009047699.1">
    <property type="nucleotide sequence ID" value="XM_009049451.1"/>
</dbReference>
<evidence type="ECO:0000313" key="4">
    <source>
        <dbReference type="Proteomes" id="UP000030746"/>
    </source>
</evidence>
<keyword evidence="1" id="KW-0040">ANK repeat</keyword>
<organism evidence="3 4">
    <name type="scientific">Lottia gigantea</name>
    <name type="common">Giant owl limpet</name>
    <dbReference type="NCBI Taxonomy" id="225164"/>
    <lineage>
        <taxon>Eukaryota</taxon>
        <taxon>Metazoa</taxon>
        <taxon>Spiralia</taxon>
        <taxon>Lophotrochozoa</taxon>
        <taxon>Mollusca</taxon>
        <taxon>Gastropoda</taxon>
        <taxon>Patellogastropoda</taxon>
        <taxon>Lottioidea</taxon>
        <taxon>Lottiidae</taxon>
        <taxon>Lottia</taxon>
    </lineage>
</organism>
<feature type="repeat" description="ANK" evidence="1">
    <location>
        <begin position="645"/>
        <end position="677"/>
    </location>
</feature>
<dbReference type="PANTHER" id="PTHR16058">
    <property type="entry name" value="DOUBLE ZINC RIBBON AND ANKYRIN REPEAT-CONTAINING PROTEIN 1"/>
    <property type="match status" value="1"/>
</dbReference>
<proteinExistence type="predicted"/>
<feature type="region of interest" description="Disordered" evidence="2">
    <location>
        <begin position="158"/>
        <end position="193"/>
    </location>
</feature>
<dbReference type="InterPro" id="IPR052481">
    <property type="entry name" value="DZAN1"/>
</dbReference>
<evidence type="ECO:0000313" key="3">
    <source>
        <dbReference type="EMBL" id="ESP01615.1"/>
    </source>
</evidence>
<dbReference type="OrthoDB" id="10033229at2759"/>
<evidence type="ECO:0000256" key="2">
    <source>
        <dbReference type="SAM" id="MobiDB-lite"/>
    </source>
</evidence>
<evidence type="ECO:0000256" key="1">
    <source>
        <dbReference type="PROSITE-ProRule" id="PRU00023"/>
    </source>
</evidence>
<dbReference type="AlphaFoldDB" id="V4CHK7"/>
<dbReference type="CTD" id="20250694"/>
<feature type="compositionally biased region" description="Basic and acidic residues" evidence="2">
    <location>
        <begin position="565"/>
        <end position="575"/>
    </location>
</feature>
<dbReference type="InterPro" id="IPR002110">
    <property type="entry name" value="Ankyrin_rpt"/>
</dbReference>